<feature type="domain" description="HTH tetR-type" evidence="3">
    <location>
        <begin position="6"/>
        <end position="66"/>
    </location>
</feature>
<keyword evidence="5" id="KW-1185">Reference proteome</keyword>
<keyword evidence="1 2" id="KW-0238">DNA-binding</keyword>
<evidence type="ECO:0000313" key="4">
    <source>
        <dbReference type="EMBL" id="QMT84080.1"/>
    </source>
</evidence>
<dbReference type="PANTHER" id="PTHR43479:SF7">
    <property type="entry name" value="TETR-FAMILY TRANSCRIPTIONAL REGULATOR"/>
    <property type="match status" value="1"/>
</dbReference>
<dbReference type="AlphaFoldDB" id="A0A7L7KWC7"/>
<name>A0A7L7KWC7_9LACO</name>
<dbReference type="RefSeq" id="WP_059074700.1">
    <property type="nucleotide sequence ID" value="NZ_CP049366.1"/>
</dbReference>
<sequence>MDRRTKKTQNAIKQAFLELLQQKPINKITISEITDKVDIGRGTFYIHYTDIFDLQNKIIAETISDLENIFDLNYPDSHEEDFHEIAIRLINYISKHKMIFKILYKNGDENKLAFLIKKIFTKKIMKQEQLEVKNIQDQIEVRFFIAGLTGVISDWVFDNIEVKDQELIEILTQLMHDY</sequence>
<evidence type="ECO:0000256" key="1">
    <source>
        <dbReference type="ARBA" id="ARBA00023125"/>
    </source>
</evidence>
<dbReference type="GO" id="GO:0003677">
    <property type="term" value="F:DNA binding"/>
    <property type="evidence" value="ECO:0007669"/>
    <property type="project" value="UniProtKB-UniRule"/>
</dbReference>
<proteinExistence type="predicted"/>
<dbReference type="PANTHER" id="PTHR43479">
    <property type="entry name" value="ACREF/ENVCD OPERON REPRESSOR-RELATED"/>
    <property type="match status" value="1"/>
</dbReference>
<dbReference type="PROSITE" id="PS50977">
    <property type="entry name" value="HTH_TETR_2"/>
    <property type="match status" value="1"/>
</dbReference>
<accession>A0A7L7KWC7</accession>
<dbReference type="InterPro" id="IPR050624">
    <property type="entry name" value="HTH-type_Tx_Regulator"/>
</dbReference>
<dbReference type="InterPro" id="IPR039532">
    <property type="entry name" value="TetR_C_Firmicutes"/>
</dbReference>
<reference evidence="4 5" key="1">
    <citation type="submission" date="2020-02" db="EMBL/GenBank/DDBJ databases">
        <title>Complete Genome Sequence of Lactobacillus sp. NFFJ11 Isolated from animal feed.</title>
        <authorList>
            <person name="Jung J.Y."/>
        </authorList>
    </citation>
    <scope>NUCLEOTIDE SEQUENCE [LARGE SCALE GENOMIC DNA]</scope>
    <source>
        <strain evidence="4 5">NFFJ11</strain>
    </source>
</reference>
<dbReference type="Proteomes" id="UP000514410">
    <property type="component" value="Chromosome"/>
</dbReference>
<evidence type="ECO:0000256" key="2">
    <source>
        <dbReference type="PROSITE-ProRule" id="PRU00335"/>
    </source>
</evidence>
<dbReference type="SUPFAM" id="SSF46689">
    <property type="entry name" value="Homeodomain-like"/>
    <property type="match status" value="1"/>
</dbReference>
<evidence type="ECO:0000313" key="5">
    <source>
        <dbReference type="Proteomes" id="UP000514410"/>
    </source>
</evidence>
<gene>
    <name evidence="4" type="ORF">G6534_05350</name>
</gene>
<dbReference type="Gene3D" id="1.10.357.10">
    <property type="entry name" value="Tetracycline Repressor, domain 2"/>
    <property type="match status" value="1"/>
</dbReference>
<dbReference type="EMBL" id="CP049366">
    <property type="protein sequence ID" value="QMT84080.1"/>
    <property type="molecule type" value="Genomic_DNA"/>
</dbReference>
<dbReference type="InterPro" id="IPR009057">
    <property type="entry name" value="Homeodomain-like_sf"/>
</dbReference>
<protein>
    <submittedName>
        <fullName evidence="4">TetR/AcrR family transcriptional regulator</fullName>
    </submittedName>
</protein>
<evidence type="ECO:0000259" key="3">
    <source>
        <dbReference type="PROSITE" id="PS50977"/>
    </source>
</evidence>
<dbReference type="InterPro" id="IPR001647">
    <property type="entry name" value="HTH_TetR"/>
</dbReference>
<feature type="DNA-binding region" description="H-T-H motif" evidence="2">
    <location>
        <begin position="29"/>
        <end position="48"/>
    </location>
</feature>
<organism evidence="4 5">
    <name type="scientific">Companilactobacillus pabuli</name>
    <dbReference type="NCBI Taxonomy" id="2714036"/>
    <lineage>
        <taxon>Bacteria</taxon>
        <taxon>Bacillati</taxon>
        <taxon>Bacillota</taxon>
        <taxon>Bacilli</taxon>
        <taxon>Lactobacillales</taxon>
        <taxon>Lactobacillaceae</taxon>
        <taxon>Companilactobacillus</taxon>
    </lineage>
</organism>
<dbReference type="Pfam" id="PF14278">
    <property type="entry name" value="TetR_C_8"/>
    <property type="match status" value="1"/>
</dbReference>
<dbReference type="KEGG" id="cpab:G6534_05350"/>